<dbReference type="Proteomes" id="UP001066276">
    <property type="component" value="Chromosome 3_1"/>
</dbReference>
<protein>
    <submittedName>
        <fullName evidence="1">Uncharacterized protein</fullName>
    </submittedName>
</protein>
<reference evidence="1" key="1">
    <citation type="journal article" date="2022" name="bioRxiv">
        <title>Sequencing and chromosome-scale assembly of the giantPleurodeles waltlgenome.</title>
        <authorList>
            <person name="Brown T."/>
            <person name="Elewa A."/>
            <person name="Iarovenko S."/>
            <person name="Subramanian E."/>
            <person name="Araus A.J."/>
            <person name="Petzold A."/>
            <person name="Susuki M."/>
            <person name="Suzuki K.-i.T."/>
            <person name="Hayashi T."/>
            <person name="Toyoda A."/>
            <person name="Oliveira C."/>
            <person name="Osipova E."/>
            <person name="Leigh N.D."/>
            <person name="Simon A."/>
            <person name="Yun M.H."/>
        </authorList>
    </citation>
    <scope>NUCLEOTIDE SEQUENCE</scope>
    <source>
        <strain evidence="1">20211129_DDA</strain>
        <tissue evidence="1">Liver</tissue>
    </source>
</reference>
<gene>
    <name evidence="1" type="ORF">NDU88_001627</name>
</gene>
<name>A0AAV7U8M0_PLEWA</name>
<dbReference type="AlphaFoldDB" id="A0AAV7U8M0"/>
<keyword evidence="2" id="KW-1185">Reference proteome</keyword>
<comment type="caution">
    <text evidence="1">The sequence shown here is derived from an EMBL/GenBank/DDBJ whole genome shotgun (WGS) entry which is preliminary data.</text>
</comment>
<dbReference type="EMBL" id="JANPWB010000005">
    <property type="protein sequence ID" value="KAJ1184830.1"/>
    <property type="molecule type" value="Genomic_DNA"/>
</dbReference>
<proteinExistence type="predicted"/>
<accession>A0AAV7U8M0</accession>
<organism evidence="1 2">
    <name type="scientific">Pleurodeles waltl</name>
    <name type="common">Iberian ribbed newt</name>
    <dbReference type="NCBI Taxonomy" id="8319"/>
    <lineage>
        <taxon>Eukaryota</taxon>
        <taxon>Metazoa</taxon>
        <taxon>Chordata</taxon>
        <taxon>Craniata</taxon>
        <taxon>Vertebrata</taxon>
        <taxon>Euteleostomi</taxon>
        <taxon>Amphibia</taxon>
        <taxon>Batrachia</taxon>
        <taxon>Caudata</taxon>
        <taxon>Salamandroidea</taxon>
        <taxon>Salamandridae</taxon>
        <taxon>Pleurodelinae</taxon>
        <taxon>Pleurodeles</taxon>
    </lineage>
</organism>
<evidence type="ECO:0000313" key="2">
    <source>
        <dbReference type="Proteomes" id="UP001066276"/>
    </source>
</evidence>
<sequence>MGPHLQSLSHCDWRHRNLSAPSPLILLSRVRQLTTRIRGSGLRAGDYLNYMPSPSASSLTTPGIKETALQRAHCTLLLQYFAVLSPGMGSKLCCPRRDCISKRPSPLPQLCQSSSPTLELASYPAKRRSFLSGFIDLEAPHSQLLLASFITSGPRSPFCKPRQRPARPEKQLCSPPERPLAPRYIHRRALSVMWCPGATCSNPAASMKQDGHWAGASSKLTRPPSLASKPCPVLYLLRYLLIFSVANRKC</sequence>
<evidence type="ECO:0000313" key="1">
    <source>
        <dbReference type="EMBL" id="KAJ1184830.1"/>
    </source>
</evidence>